<dbReference type="EMBL" id="BK016032">
    <property type="protein sequence ID" value="DAF90625.1"/>
    <property type="molecule type" value="Genomic_DNA"/>
</dbReference>
<sequence>MKHQKEWRACDRCGAEIEKPKIWYDRIFPYLRTVNLKRPMCFKEIFAEIEQGRIEPVISKDGIDSIILDEYYCTKTKQIDLCPKCRKDFKRFMRNE</sequence>
<organism evidence="1">
    <name type="scientific">Siphoviridae sp. ctGDt6</name>
    <dbReference type="NCBI Taxonomy" id="2825408"/>
    <lineage>
        <taxon>Viruses</taxon>
        <taxon>Duplodnaviria</taxon>
        <taxon>Heunggongvirae</taxon>
        <taxon>Uroviricota</taxon>
        <taxon>Caudoviricetes</taxon>
    </lineage>
</organism>
<proteinExistence type="predicted"/>
<evidence type="ECO:0000313" key="1">
    <source>
        <dbReference type="EMBL" id="DAF90625.1"/>
    </source>
</evidence>
<name>A0A8S5U814_9CAUD</name>
<protein>
    <submittedName>
        <fullName evidence="1">Uncharacterized protein</fullName>
    </submittedName>
</protein>
<reference evidence="1" key="1">
    <citation type="journal article" date="2021" name="Proc. Natl. Acad. Sci. U.S.A.">
        <title>A Catalog of Tens of Thousands of Viruses from Human Metagenomes Reveals Hidden Associations with Chronic Diseases.</title>
        <authorList>
            <person name="Tisza M.J."/>
            <person name="Buck C.B."/>
        </authorList>
    </citation>
    <scope>NUCLEOTIDE SEQUENCE</scope>
    <source>
        <strain evidence="1">CtGDt6</strain>
    </source>
</reference>
<accession>A0A8S5U814</accession>